<protein>
    <recommendedName>
        <fullName evidence="4">Type I restriction modification DNA specificity domain-containing protein</fullName>
    </recommendedName>
</protein>
<dbReference type="Gene3D" id="3.90.220.20">
    <property type="entry name" value="DNA methylase specificity domains"/>
    <property type="match status" value="1"/>
</dbReference>
<dbReference type="PANTHER" id="PTHR30408">
    <property type="entry name" value="TYPE-1 RESTRICTION ENZYME ECOKI SPECIFICITY PROTEIN"/>
    <property type="match status" value="1"/>
</dbReference>
<dbReference type="SUPFAM" id="SSF116734">
    <property type="entry name" value="DNA methylase specificity domain"/>
    <property type="match status" value="1"/>
</dbReference>
<dbReference type="AlphaFoldDB" id="A0A1R4HHX5"/>
<comment type="similarity">
    <text evidence="1">Belongs to the type-I restriction system S methylase family.</text>
</comment>
<dbReference type="PANTHER" id="PTHR30408:SF12">
    <property type="entry name" value="TYPE I RESTRICTION ENZYME MJAVIII SPECIFICITY SUBUNIT"/>
    <property type="match status" value="1"/>
</dbReference>
<name>A0A1R4HHX5_9GAMM</name>
<dbReference type="Pfam" id="PF01420">
    <property type="entry name" value="Methylase_S"/>
    <property type="match status" value="1"/>
</dbReference>
<proteinExistence type="inferred from homology"/>
<reference evidence="6" key="1">
    <citation type="submission" date="2017-02" db="EMBL/GenBank/DDBJ databases">
        <authorList>
            <person name="Daims H."/>
        </authorList>
    </citation>
    <scope>NUCLEOTIDE SEQUENCE [LARGE SCALE GENOMIC DNA]</scope>
</reference>
<dbReference type="EMBL" id="FUKJ01000442">
    <property type="protein sequence ID" value="SJM95834.1"/>
    <property type="molecule type" value="Genomic_DNA"/>
</dbReference>
<gene>
    <name evidence="5" type="ORF">CRENPOLYSF2_760006</name>
</gene>
<dbReference type="Proteomes" id="UP000195442">
    <property type="component" value="Unassembled WGS sequence"/>
</dbReference>
<evidence type="ECO:0000313" key="6">
    <source>
        <dbReference type="Proteomes" id="UP000195442"/>
    </source>
</evidence>
<sequence>MPKSLTKISQLIDEISMGPFGSDIKVENFVDFGVPVLNGSNIQKYKLLEDEFRYVTPEKAKTFKKAIAKRGDIVITHRGTLGQISYIPESSKFDEYVISQSQFKVSLNRLLVDPAFFVYYFHTAEGQKRLLANKCHVGVPALAQATTNFRLIEIPLPSITIQQKIAAVLSSLDSKIELNNKINTELEAMAKTLYDYMVCAV</sequence>
<feature type="domain" description="Type I restriction modification DNA specificity" evidence="4">
    <location>
        <begin position="54"/>
        <end position="188"/>
    </location>
</feature>
<evidence type="ECO:0000256" key="2">
    <source>
        <dbReference type="ARBA" id="ARBA00022747"/>
    </source>
</evidence>
<dbReference type="InterPro" id="IPR044946">
    <property type="entry name" value="Restrct_endonuc_typeI_TRD_sf"/>
</dbReference>
<evidence type="ECO:0000313" key="5">
    <source>
        <dbReference type="EMBL" id="SJM95834.1"/>
    </source>
</evidence>
<organism evidence="5 6">
    <name type="scientific">Crenothrix polyspora</name>
    <dbReference type="NCBI Taxonomy" id="360316"/>
    <lineage>
        <taxon>Bacteria</taxon>
        <taxon>Pseudomonadati</taxon>
        <taxon>Pseudomonadota</taxon>
        <taxon>Gammaproteobacteria</taxon>
        <taxon>Methylococcales</taxon>
        <taxon>Crenotrichaceae</taxon>
        <taxon>Crenothrix</taxon>
    </lineage>
</organism>
<keyword evidence="2" id="KW-0680">Restriction system</keyword>
<dbReference type="InterPro" id="IPR000055">
    <property type="entry name" value="Restrct_endonuc_typeI_TRD"/>
</dbReference>
<keyword evidence="3" id="KW-0238">DNA-binding</keyword>
<evidence type="ECO:0000259" key="4">
    <source>
        <dbReference type="Pfam" id="PF01420"/>
    </source>
</evidence>
<dbReference type="Gene3D" id="1.10.287.1120">
    <property type="entry name" value="Bipartite methylase S protein"/>
    <property type="match status" value="1"/>
</dbReference>
<evidence type="ECO:0000256" key="3">
    <source>
        <dbReference type="ARBA" id="ARBA00023125"/>
    </source>
</evidence>
<dbReference type="GO" id="GO:0009307">
    <property type="term" value="P:DNA restriction-modification system"/>
    <property type="evidence" value="ECO:0007669"/>
    <property type="project" value="UniProtKB-KW"/>
</dbReference>
<accession>A0A1R4HHX5</accession>
<keyword evidence="6" id="KW-1185">Reference proteome</keyword>
<dbReference type="RefSeq" id="WP_218780353.1">
    <property type="nucleotide sequence ID" value="NZ_FUKJ01000442.1"/>
</dbReference>
<dbReference type="InterPro" id="IPR052021">
    <property type="entry name" value="Type-I_RS_S_subunit"/>
</dbReference>
<evidence type="ECO:0000256" key="1">
    <source>
        <dbReference type="ARBA" id="ARBA00010923"/>
    </source>
</evidence>
<dbReference type="GO" id="GO:0003677">
    <property type="term" value="F:DNA binding"/>
    <property type="evidence" value="ECO:0007669"/>
    <property type="project" value="UniProtKB-KW"/>
</dbReference>